<evidence type="ECO:0000256" key="1">
    <source>
        <dbReference type="ARBA" id="ARBA00004812"/>
    </source>
</evidence>
<evidence type="ECO:0000256" key="3">
    <source>
        <dbReference type="ARBA" id="ARBA00007800"/>
    </source>
</evidence>
<keyword evidence="7 11" id="KW-0315">Glutamine amidotransferase</keyword>
<feature type="binding site" evidence="11">
    <location>
        <position position="288"/>
    </location>
    <ligand>
        <name>L-glutamine</name>
        <dbReference type="ChEBI" id="CHEBI:58359"/>
    </ligand>
</feature>
<dbReference type="SMART" id="SM01097">
    <property type="entry name" value="CPSase_sm_chain"/>
    <property type="match status" value="1"/>
</dbReference>
<accession>A0A5C8CCZ1</accession>
<comment type="catalytic activity">
    <reaction evidence="10 11">
        <text>L-glutamine + H2O = L-glutamate + NH4(+)</text>
        <dbReference type="Rhea" id="RHEA:15889"/>
        <dbReference type="ChEBI" id="CHEBI:15377"/>
        <dbReference type="ChEBI" id="CHEBI:28938"/>
        <dbReference type="ChEBI" id="CHEBI:29985"/>
        <dbReference type="ChEBI" id="CHEBI:58359"/>
    </reaction>
</comment>
<comment type="subunit">
    <text evidence="11">Composed of two chains; the small (or glutamine) chain promotes the hydrolysis of glutamine to ammonia, which is used by the large (or ammonia) chain to synthesize carbamoyl phosphate. Tetramer of heterodimers (alpha,beta)4.</text>
</comment>
<dbReference type="Gene3D" id="3.50.30.20">
    <property type="entry name" value="Carbamoyl-phosphate synthase small subunit, N-terminal domain"/>
    <property type="match status" value="1"/>
</dbReference>
<evidence type="ECO:0000256" key="10">
    <source>
        <dbReference type="ARBA" id="ARBA00049285"/>
    </source>
</evidence>
<dbReference type="EC" id="6.3.5.5" evidence="11"/>
<keyword evidence="11" id="KW-0055">Arginine biosynthesis</keyword>
<dbReference type="InterPro" id="IPR050472">
    <property type="entry name" value="Anth_synth/Amidotransfase"/>
</dbReference>
<dbReference type="CDD" id="cd01744">
    <property type="entry name" value="GATase1_CPSase"/>
    <property type="match status" value="1"/>
</dbReference>
<evidence type="ECO:0000313" key="14">
    <source>
        <dbReference type="Proteomes" id="UP000325116"/>
    </source>
</evidence>
<dbReference type="FunFam" id="3.50.30.20:FF:000001">
    <property type="entry name" value="Carbamoyl-phosphate synthase small chain"/>
    <property type="match status" value="1"/>
</dbReference>
<feature type="binding site" evidence="11">
    <location>
        <position position="247"/>
    </location>
    <ligand>
        <name>L-glutamine</name>
        <dbReference type="ChEBI" id="CHEBI:58359"/>
    </ligand>
</feature>
<dbReference type="Pfam" id="PF00117">
    <property type="entry name" value="GATase"/>
    <property type="match status" value="1"/>
</dbReference>
<dbReference type="PROSITE" id="PS51273">
    <property type="entry name" value="GATASE_TYPE_1"/>
    <property type="match status" value="1"/>
</dbReference>
<dbReference type="AlphaFoldDB" id="A0A5C8CCZ1"/>
<comment type="caution">
    <text evidence="11">Lacks conserved residue(s) required for the propagation of feature annotation.</text>
</comment>
<feature type="binding site" evidence="11">
    <location>
        <position position="219"/>
    </location>
    <ligand>
        <name>L-glutamine</name>
        <dbReference type="ChEBI" id="CHEBI:58359"/>
    </ligand>
</feature>
<evidence type="ECO:0000256" key="2">
    <source>
        <dbReference type="ARBA" id="ARBA00005077"/>
    </source>
</evidence>
<feature type="binding site" evidence="11">
    <location>
        <position position="221"/>
    </location>
    <ligand>
        <name>L-glutamine</name>
        <dbReference type="ChEBI" id="CHEBI:58359"/>
    </ligand>
</feature>
<feature type="domain" description="Carbamoyl-phosphate synthase small subunit N-terminal" evidence="12">
    <location>
        <begin position="1"/>
        <end position="131"/>
    </location>
</feature>
<keyword evidence="4 11" id="KW-0436">Ligase</keyword>
<comment type="catalytic activity">
    <reaction evidence="9 11">
        <text>hydrogencarbonate + L-glutamine + 2 ATP + H2O = carbamoyl phosphate + L-glutamate + 2 ADP + phosphate + 2 H(+)</text>
        <dbReference type="Rhea" id="RHEA:18633"/>
        <dbReference type="ChEBI" id="CHEBI:15377"/>
        <dbReference type="ChEBI" id="CHEBI:15378"/>
        <dbReference type="ChEBI" id="CHEBI:17544"/>
        <dbReference type="ChEBI" id="CHEBI:29985"/>
        <dbReference type="ChEBI" id="CHEBI:30616"/>
        <dbReference type="ChEBI" id="CHEBI:43474"/>
        <dbReference type="ChEBI" id="CHEBI:58228"/>
        <dbReference type="ChEBI" id="CHEBI:58359"/>
        <dbReference type="ChEBI" id="CHEBI:456216"/>
        <dbReference type="EC" id="6.3.5.5"/>
    </reaction>
</comment>
<sequence>MKRYLILEDGSYYEGEAFGSDNFRIGEIVFNTSMTGYQETLSDLSYCGQIVVMTYPLIGNYGINRDDFESLNPAIFGFIVKEACKEPNNFRSVNNLDSFLKSKGIAGIEKIDTRAITKKIRDIGTIKAIMSDSLKDKDNIIKKLKNSPYANNQVKTVSTQKAYPIPNGGKKVVLIDYGAKLGIIRELSKRNCNLIVVPYNTSADEILNLNPDGIMLSNGPGNPKDIPESIETIKKLIGKLPIFGICLGHQIISLACGADTIKLKFGHRGGNHPVKDLETNKVAITSQNHSYAVKIESLSKTNLILTHISLNDKSCEGIKHKKYPVFSAQYHPESNPGPEDSKYLFDNFINLMNNNKRTKNA</sequence>
<name>A0A5C8CCZ1_9SPIR</name>
<feature type="active site" description="Nucleophile" evidence="11">
    <location>
        <position position="246"/>
    </location>
</feature>
<dbReference type="GO" id="GO:0005524">
    <property type="term" value="F:ATP binding"/>
    <property type="evidence" value="ECO:0007669"/>
    <property type="project" value="UniProtKB-UniRule"/>
</dbReference>
<keyword evidence="6 11" id="KW-0067">ATP-binding</keyword>
<comment type="caution">
    <text evidence="13">The sequence shown here is derived from an EMBL/GenBank/DDBJ whole genome shotgun (WGS) entry which is preliminary data.</text>
</comment>
<keyword evidence="8 11" id="KW-0665">Pyrimidine biosynthesis</keyword>
<dbReference type="Proteomes" id="UP000325116">
    <property type="component" value="Unassembled WGS sequence"/>
</dbReference>
<dbReference type="InterPro" id="IPR017926">
    <property type="entry name" value="GATASE"/>
</dbReference>
<feature type="binding site" evidence="11">
    <location>
        <position position="250"/>
    </location>
    <ligand>
        <name>L-glutamine</name>
        <dbReference type="ChEBI" id="CHEBI:58359"/>
    </ligand>
</feature>
<dbReference type="FunFam" id="3.40.50.880:FF:000029">
    <property type="entry name" value="Carbamoyl-phosphate synthase small chain"/>
    <property type="match status" value="1"/>
</dbReference>
<dbReference type="NCBIfam" id="TIGR01368">
    <property type="entry name" value="CPSaseIIsmall"/>
    <property type="match status" value="1"/>
</dbReference>
<dbReference type="GO" id="GO:0004359">
    <property type="term" value="F:glutaminase activity"/>
    <property type="evidence" value="ECO:0007669"/>
    <property type="project" value="RHEA"/>
</dbReference>
<feature type="region of interest" description="CPSase" evidence="11">
    <location>
        <begin position="1"/>
        <end position="170"/>
    </location>
</feature>
<dbReference type="InterPro" id="IPR002474">
    <property type="entry name" value="CarbamoylP_synth_ssu_N"/>
</dbReference>
<dbReference type="UniPathway" id="UPA00070">
    <property type="reaction ID" value="UER00115"/>
</dbReference>
<proteinExistence type="inferred from homology"/>
<evidence type="ECO:0000256" key="8">
    <source>
        <dbReference type="ARBA" id="ARBA00022975"/>
    </source>
</evidence>
<evidence type="ECO:0000256" key="9">
    <source>
        <dbReference type="ARBA" id="ARBA00048816"/>
    </source>
</evidence>
<dbReference type="GO" id="GO:0006207">
    <property type="term" value="P:'de novo' pyrimidine nucleobase biosynthetic process"/>
    <property type="evidence" value="ECO:0007669"/>
    <property type="project" value="InterPro"/>
</dbReference>
<reference evidence="13 14" key="1">
    <citation type="journal article" date="1992" name="Lakartidningen">
        <title>[Penicillin V and not amoxicillin is the first choice preparation in acute otitis].</title>
        <authorList>
            <person name="Kamme C."/>
            <person name="Lundgren K."/>
            <person name="Prellner K."/>
        </authorList>
    </citation>
    <scope>NUCLEOTIDE SEQUENCE [LARGE SCALE GENOMIC DNA]</scope>
    <source>
        <strain evidence="13 14">W1</strain>
    </source>
</reference>
<dbReference type="PRINTS" id="PR00097">
    <property type="entry name" value="ANTSNTHASEII"/>
</dbReference>
<dbReference type="SUPFAM" id="SSF52021">
    <property type="entry name" value="Carbamoyl phosphate synthetase, small subunit N-terminal domain"/>
    <property type="match status" value="1"/>
</dbReference>
<gene>
    <name evidence="11" type="primary">carA</name>
    <name evidence="13" type="ORF">EPJ80_06945</name>
</gene>
<feature type="active site" evidence="11">
    <location>
        <position position="333"/>
    </location>
</feature>
<dbReference type="SUPFAM" id="SSF52317">
    <property type="entry name" value="Class I glutamine amidotransferase-like"/>
    <property type="match status" value="1"/>
</dbReference>
<dbReference type="Gene3D" id="3.40.50.880">
    <property type="match status" value="1"/>
</dbReference>
<comment type="pathway">
    <text evidence="1 11">Pyrimidine metabolism; UMP biosynthesis via de novo pathway; (S)-dihydroorotate from bicarbonate: step 1/3.</text>
</comment>
<evidence type="ECO:0000313" key="13">
    <source>
        <dbReference type="EMBL" id="TXJ11454.1"/>
    </source>
</evidence>
<keyword evidence="5 11" id="KW-0547">Nucleotide-binding</keyword>
<feature type="binding site" evidence="11">
    <location>
        <position position="291"/>
    </location>
    <ligand>
        <name>L-glutamine</name>
        <dbReference type="ChEBI" id="CHEBI:58359"/>
    </ligand>
</feature>
<dbReference type="PRINTS" id="PR00096">
    <property type="entry name" value="GATASE"/>
</dbReference>
<dbReference type="GO" id="GO:0004088">
    <property type="term" value="F:carbamoyl-phosphate synthase (glutamine-hydrolyzing) activity"/>
    <property type="evidence" value="ECO:0007669"/>
    <property type="project" value="UniProtKB-UniRule"/>
</dbReference>
<evidence type="ECO:0000256" key="7">
    <source>
        <dbReference type="ARBA" id="ARBA00022962"/>
    </source>
</evidence>
<dbReference type="InterPro" id="IPR036480">
    <property type="entry name" value="CarbP_synth_ssu_N_sf"/>
</dbReference>
<dbReference type="InterPro" id="IPR035686">
    <property type="entry name" value="CPSase_GATase1"/>
</dbReference>
<keyword evidence="11" id="KW-0028">Amino-acid biosynthesis</keyword>
<protein>
    <recommendedName>
        <fullName evidence="11">Carbamoyl phosphate synthase small chain</fullName>
        <ecNumber evidence="11">6.3.5.5</ecNumber>
    </recommendedName>
    <alternativeName>
        <fullName evidence="11">Carbamoyl phosphate synthetase glutamine chain</fullName>
    </alternativeName>
</protein>
<dbReference type="GO" id="GO:0044205">
    <property type="term" value="P:'de novo' UMP biosynthetic process"/>
    <property type="evidence" value="ECO:0007669"/>
    <property type="project" value="UniProtKB-UniRule"/>
</dbReference>
<feature type="active site" evidence="11">
    <location>
        <position position="331"/>
    </location>
</feature>
<feature type="binding site" evidence="11">
    <location>
        <position position="45"/>
    </location>
    <ligand>
        <name>L-glutamine</name>
        <dbReference type="ChEBI" id="CHEBI:58359"/>
    </ligand>
</feature>
<comment type="pathway">
    <text evidence="2 11">Amino-acid biosynthesis; L-arginine biosynthesis; carbamoyl phosphate from bicarbonate: step 1/1.</text>
</comment>
<dbReference type="EMBL" id="SAXT01000005">
    <property type="protein sequence ID" value="TXJ11454.1"/>
    <property type="molecule type" value="Genomic_DNA"/>
</dbReference>
<dbReference type="PANTHER" id="PTHR43418:SF7">
    <property type="entry name" value="CARBAMOYL-PHOSPHATE SYNTHASE SMALL CHAIN"/>
    <property type="match status" value="1"/>
</dbReference>
<dbReference type="GO" id="GO:0006526">
    <property type="term" value="P:L-arginine biosynthetic process"/>
    <property type="evidence" value="ECO:0007669"/>
    <property type="project" value="UniProtKB-UniRule"/>
</dbReference>
<dbReference type="InterPro" id="IPR006274">
    <property type="entry name" value="CarbamoylP_synth_ssu"/>
</dbReference>
<comment type="function">
    <text evidence="11">Small subunit of the glutamine-dependent carbamoyl phosphate synthetase (CPSase). CPSase catalyzes the formation of carbamoyl phosphate from the ammonia moiety of glutamine, carbonate, and phosphate donated by ATP, constituting the first step of 2 biosynthetic pathways, one leading to arginine and/or urea and the other to pyrimidine nucleotides. The small subunit (glutamine amidotransferase) binds and cleaves glutamine to supply the large subunit with the substrate ammonia.</text>
</comment>
<comment type="similarity">
    <text evidence="3 11">Belongs to the CarA family.</text>
</comment>
<evidence type="ECO:0000256" key="4">
    <source>
        <dbReference type="ARBA" id="ARBA00022598"/>
    </source>
</evidence>
<dbReference type="NCBIfam" id="NF009475">
    <property type="entry name" value="PRK12838.1"/>
    <property type="match status" value="1"/>
</dbReference>
<dbReference type="InterPro" id="IPR029062">
    <property type="entry name" value="Class_I_gatase-like"/>
</dbReference>
<dbReference type="PRINTS" id="PR00099">
    <property type="entry name" value="CPSGATASE"/>
</dbReference>
<dbReference type="GO" id="GO:0006541">
    <property type="term" value="P:glutamine metabolic process"/>
    <property type="evidence" value="ECO:0007669"/>
    <property type="project" value="InterPro"/>
</dbReference>
<dbReference type="PANTHER" id="PTHR43418">
    <property type="entry name" value="MULTIFUNCTIONAL TRYPTOPHAN BIOSYNTHESIS PROTEIN-RELATED"/>
    <property type="match status" value="1"/>
</dbReference>
<dbReference type="Pfam" id="PF00988">
    <property type="entry name" value="CPSase_sm_chain"/>
    <property type="match status" value="1"/>
</dbReference>
<evidence type="ECO:0000256" key="11">
    <source>
        <dbReference type="HAMAP-Rule" id="MF_01209"/>
    </source>
</evidence>
<dbReference type="UniPathway" id="UPA00068">
    <property type="reaction ID" value="UER00171"/>
</dbReference>
<organism evidence="13 14">
    <name type="scientific">Brachyspira aalborgi</name>
    <dbReference type="NCBI Taxonomy" id="29522"/>
    <lineage>
        <taxon>Bacteria</taxon>
        <taxon>Pseudomonadati</taxon>
        <taxon>Spirochaetota</taxon>
        <taxon>Spirochaetia</taxon>
        <taxon>Brachyspirales</taxon>
        <taxon>Brachyspiraceae</taxon>
        <taxon>Brachyspira</taxon>
    </lineage>
</organism>
<dbReference type="HAMAP" id="MF_01209">
    <property type="entry name" value="CPSase_S_chain"/>
    <property type="match status" value="1"/>
</dbReference>
<evidence type="ECO:0000259" key="12">
    <source>
        <dbReference type="SMART" id="SM01097"/>
    </source>
</evidence>
<evidence type="ECO:0000256" key="6">
    <source>
        <dbReference type="ARBA" id="ARBA00022840"/>
    </source>
</evidence>
<dbReference type="RefSeq" id="WP_147758427.1">
    <property type="nucleotide sequence ID" value="NZ_SAXT01000005.1"/>
</dbReference>
<evidence type="ECO:0000256" key="5">
    <source>
        <dbReference type="ARBA" id="ARBA00022741"/>
    </source>
</evidence>